<accession>A0A8I1BP83</accession>
<sequence>MYSLRFLIILFLFLPYLLFSFVYATDKPLLINNEINPLSIVRNHDRVNYMVSLTDNNGEKTQHWHSVDCKQNTAQFLYKDVLNEDGLTKARYYGNSYFRYAPAQDNKLMASENIRMICQFPIKEALWEKLSDTSMSGITDLVDINSIQRIGDILSVRTGYDFAETIWEPPYDAPLELKIEHYLYNCKTHQGDAVVAMNLDREGYVTDSLITDDIIRRKDNFKIDLKMRQLFNQLCQLPEGKKFTAEGHFVPAINKPASTLMRLTMPDLSNNNPYWFNKFPLSTAINNKTQSLVKPLALPHFKQISYTIVNEYAKINVQLVAQPDGYIRKLEDYGIWTVQRLTLVNQLQLKFAMSISHDVSVLRKLQTDLRFPLVVGQQYQAQWESIDSKKEVIASSIRCNVISEGDARNIASEFSGKYLLVQCHETHQGQLKISSKQAWLQDFNVFVPVIIQLGDRPESSVKLENVNIIR</sequence>
<evidence type="ECO:0000313" key="1">
    <source>
        <dbReference type="EMBL" id="MBG2915468.1"/>
    </source>
</evidence>
<name>A0A8I1BP83_9GAMM</name>
<proteinExistence type="predicted"/>
<dbReference type="EMBL" id="JADSJR010000020">
    <property type="protein sequence ID" value="MBG2915468.1"/>
    <property type="molecule type" value="Genomic_DNA"/>
</dbReference>
<comment type="caution">
    <text evidence="1">The sequence shown here is derived from an EMBL/GenBank/DDBJ whole genome shotgun (WGS) entry which is preliminary data.</text>
</comment>
<gene>
    <name evidence="1" type="ORF">I4901_13950</name>
</gene>
<organism evidence="1 2">
    <name type="scientific">Proteus terrae subsp. cibarius</name>
    <dbReference type="NCBI Taxonomy" id="626774"/>
    <lineage>
        <taxon>Bacteria</taxon>
        <taxon>Pseudomonadati</taxon>
        <taxon>Pseudomonadota</taxon>
        <taxon>Gammaproteobacteria</taxon>
        <taxon>Enterobacterales</taxon>
        <taxon>Morganellaceae</taxon>
        <taxon>Proteus</taxon>
    </lineage>
</organism>
<dbReference type="Proteomes" id="UP000612266">
    <property type="component" value="Unassembled WGS sequence"/>
</dbReference>
<dbReference type="AlphaFoldDB" id="A0A8I1BP83"/>
<evidence type="ECO:0000313" key="2">
    <source>
        <dbReference type="Proteomes" id="UP000612266"/>
    </source>
</evidence>
<reference evidence="1" key="1">
    <citation type="submission" date="2020-11" db="EMBL/GenBank/DDBJ databases">
        <title>Enhanced detection system for hospital associated transmission using whole genome sequencing surveillance.</title>
        <authorList>
            <person name="Harrison L.H."/>
            <person name="Van Tyne D."/>
            <person name="Marsh J.W."/>
            <person name="Griffith M.P."/>
            <person name="Snyder D.J."/>
            <person name="Cooper V.S."/>
            <person name="Mustapha M."/>
        </authorList>
    </citation>
    <scope>NUCLEOTIDE SEQUENCE</scope>
    <source>
        <strain evidence="1">PR00070</strain>
    </source>
</reference>
<protein>
    <submittedName>
        <fullName evidence="1">Uncharacterized protein</fullName>
    </submittedName>
</protein>